<dbReference type="HOGENOM" id="CLU_083287_15_4_5"/>
<dbReference type="SMART" id="SM00347">
    <property type="entry name" value="HTH_MARR"/>
    <property type="match status" value="1"/>
</dbReference>
<keyword evidence="1" id="KW-0805">Transcription regulation</keyword>
<dbReference type="PANTHER" id="PTHR33164">
    <property type="entry name" value="TRANSCRIPTIONAL REGULATOR, MARR FAMILY"/>
    <property type="match status" value="1"/>
</dbReference>
<name>C6AXK3_RHILS</name>
<organism evidence="5 6">
    <name type="scientific">Rhizobium leguminosarum bv. trifolii (strain WSM1325)</name>
    <dbReference type="NCBI Taxonomy" id="395491"/>
    <lineage>
        <taxon>Bacteria</taxon>
        <taxon>Pseudomonadati</taxon>
        <taxon>Pseudomonadota</taxon>
        <taxon>Alphaproteobacteria</taxon>
        <taxon>Hyphomicrobiales</taxon>
        <taxon>Rhizobiaceae</taxon>
        <taxon>Rhizobium/Agrobacterium group</taxon>
        <taxon>Rhizobium</taxon>
    </lineage>
</organism>
<evidence type="ECO:0000313" key="5">
    <source>
        <dbReference type="EMBL" id="ACS56144.1"/>
    </source>
</evidence>
<evidence type="ECO:0000256" key="2">
    <source>
        <dbReference type="ARBA" id="ARBA00023125"/>
    </source>
</evidence>
<reference evidence="5 6" key="1">
    <citation type="journal article" date="2010" name="Stand. Genomic Sci.">
        <title>Complete genome sequence of Rhizobium leguminosarum bv. trifolii strain WSM1325, an effective microsymbiont of annual Mediterranean clovers.</title>
        <authorList>
            <person name="Reeve W."/>
            <person name="O'Hara G."/>
            <person name="Chain P."/>
            <person name="Ardley J."/>
            <person name="Brau L."/>
            <person name="Nandesena K."/>
            <person name="Tiwari R."/>
            <person name="Copeland A."/>
            <person name="Nolan M."/>
            <person name="Han C."/>
            <person name="Brettin T."/>
            <person name="Land M."/>
            <person name="Ovchinikova G."/>
            <person name="Ivanova N."/>
            <person name="Mavromatis K."/>
            <person name="Markowitz V."/>
            <person name="Kyrpides N."/>
            <person name="Melino V."/>
            <person name="Denton M."/>
            <person name="Yates R."/>
            <person name="Howieson J."/>
        </authorList>
    </citation>
    <scope>NUCLEOTIDE SEQUENCE [LARGE SCALE GENOMIC DNA]</scope>
    <source>
        <strain evidence="5 6">WSM1325</strain>
    </source>
</reference>
<keyword evidence="3" id="KW-0804">Transcription</keyword>
<evidence type="ECO:0000256" key="3">
    <source>
        <dbReference type="ARBA" id="ARBA00023163"/>
    </source>
</evidence>
<dbReference type="KEGG" id="rlg:Rleg_1861"/>
<dbReference type="AlphaFoldDB" id="C6AXK3"/>
<dbReference type="OrthoDB" id="5974674at2"/>
<protein>
    <submittedName>
        <fullName evidence="5">Transcriptional regulator, MarR family</fullName>
    </submittedName>
</protein>
<dbReference type="Pfam" id="PF01047">
    <property type="entry name" value="MarR"/>
    <property type="match status" value="1"/>
</dbReference>
<dbReference type="InterPro" id="IPR039422">
    <property type="entry name" value="MarR/SlyA-like"/>
</dbReference>
<dbReference type="InterPro" id="IPR036390">
    <property type="entry name" value="WH_DNA-bd_sf"/>
</dbReference>
<dbReference type="InterPro" id="IPR000835">
    <property type="entry name" value="HTH_MarR-typ"/>
</dbReference>
<dbReference type="InterPro" id="IPR011991">
    <property type="entry name" value="ArsR-like_HTH"/>
</dbReference>
<keyword evidence="2" id="KW-0238">DNA-binding</keyword>
<proteinExistence type="predicted"/>
<dbReference type="Proteomes" id="UP000002256">
    <property type="component" value="Chromosome"/>
</dbReference>
<dbReference type="Gene3D" id="1.10.10.10">
    <property type="entry name" value="Winged helix-like DNA-binding domain superfamily/Winged helix DNA-binding domain"/>
    <property type="match status" value="1"/>
</dbReference>
<accession>C6AXK3</accession>
<dbReference type="PROSITE" id="PS01117">
    <property type="entry name" value="HTH_MARR_1"/>
    <property type="match status" value="1"/>
</dbReference>
<sequence>MASTKNVQNTHISGKLRELHGALIEIVSVMNRPQRDEQMVREAGISLDRALFPLLVTIERLGPIGVVELADRAGRDYTTVSRQVAKLESLDLVERRGNATDRRVREAVISPKGKAMTDRIDIARERMGRAIFESWDEHDFNELVRLMRKFAEDISGDIGNGAGEAAGEGGRQAD</sequence>
<evidence type="ECO:0000256" key="1">
    <source>
        <dbReference type="ARBA" id="ARBA00023015"/>
    </source>
</evidence>
<evidence type="ECO:0000259" key="4">
    <source>
        <dbReference type="PROSITE" id="PS50995"/>
    </source>
</evidence>
<evidence type="ECO:0000313" key="6">
    <source>
        <dbReference type="Proteomes" id="UP000002256"/>
    </source>
</evidence>
<dbReference type="InterPro" id="IPR036388">
    <property type="entry name" value="WH-like_DNA-bd_sf"/>
</dbReference>
<dbReference type="GO" id="GO:0006950">
    <property type="term" value="P:response to stress"/>
    <property type="evidence" value="ECO:0007669"/>
    <property type="project" value="TreeGrafter"/>
</dbReference>
<dbReference type="CDD" id="cd00090">
    <property type="entry name" value="HTH_ARSR"/>
    <property type="match status" value="1"/>
</dbReference>
<dbReference type="GO" id="GO:0003677">
    <property type="term" value="F:DNA binding"/>
    <property type="evidence" value="ECO:0007669"/>
    <property type="project" value="UniProtKB-KW"/>
</dbReference>
<dbReference type="PROSITE" id="PS50995">
    <property type="entry name" value="HTH_MARR_2"/>
    <property type="match status" value="1"/>
</dbReference>
<dbReference type="GO" id="GO:0003700">
    <property type="term" value="F:DNA-binding transcription factor activity"/>
    <property type="evidence" value="ECO:0007669"/>
    <property type="project" value="InterPro"/>
</dbReference>
<dbReference type="EMBL" id="CP001622">
    <property type="protein sequence ID" value="ACS56144.1"/>
    <property type="molecule type" value="Genomic_DNA"/>
</dbReference>
<dbReference type="SUPFAM" id="SSF46785">
    <property type="entry name" value="Winged helix' DNA-binding domain"/>
    <property type="match status" value="1"/>
</dbReference>
<dbReference type="InterPro" id="IPR023187">
    <property type="entry name" value="Tscrpt_reg_MarR-type_CS"/>
</dbReference>
<dbReference type="PANTHER" id="PTHR33164:SF57">
    <property type="entry name" value="MARR-FAMILY TRANSCRIPTIONAL REGULATOR"/>
    <property type="match status" value="1"/>
</dbReference>
<feature type="domain" description="HTH marR-type" evidence="4">
    <location>
        <begin position="16"/>
        <end position="152"/>
    </location>
</feature>
<gene>
    <name evidence="5" type="ordered locus">Rleg_1861</name>
</gene>